<accession>A0A0A0LHC0</accession>
<dbReference type="OrthoDB" id="736928at2759"/>
<keyword evidence="2" id="KW-1185">Reference proteome</keyword>
<dbReference type="KEGG" id="csv:105434722"/>
<name>A0A0A0LHC0_CUCSA</name>
<proteinExistence type="predicted"/>
<dbReference type="Proteomes" id="UP000029981">
    <property type="component" value="Chromosome 2"/>
</dbReference>
<evidence type="ECO:0000313" key="1">
    <source>
        <dbReference type="EMBL" id="KGN61168.1"/>
    </source>
</evidence>
<dbReference type="Pfam" id="PF14009">
    <property type="entry name" value="PADRE"/>
    <property type="match status" value="1"/>
</dbReference>
<dbReference type="EMBL" id="CM002923">
    <property type="protein sequence ID" value="KGN61168.1"/>
    <property type="molecule type" value="Genomic_DNA"/>
</dbReference>
<dbReference type="Gramene" id="KGN61168">
    <property type="protein sequence ID" value="KGN61168"/>
    <property type="gene ID" value="Csa_2G060490"/>
</dbReference>
<dbReference type="InterPro" id="IPR025322">
    <property type="entry name" value="PADRE_dom"/>
</dbReference>
<gene>
    <name evidence="1" type="ORF">Csa_2G060490</name>
</gene>
<reference evidence="1 2" key="2">
    <citation type="journal article" date="2009" name="PLoS ONE">
        <title>An integrated genetic and cytogenetic map of the cucumber genome.</title>
        <authorList>
            <person name="Ren Y."/>
            <person name="Zhang Z."/>
            <person name="Liu J."/>
            <person name="Staub J.E."/>
            <person name="Han Y."/>
            <person name="Cheng Z."/>
            <person name="Li X."/>
            <person name="Lu J."/>
            <person name="Miao H."/>
            <person name="Kang H."/>
            <person name="Xie B."/>
            <person name="Gu X."/>
            <person name="Wang X."/>
            <person name="Du Y."/>
            <person name="Jin W."/>
            <person name="Huang S."/>
        </authorList>
    </citation>
    <scope>NUCLEOTIDE SEQUENCE [LARGE SCALE GENOMIC DNA]</scope>
    <source>
        <strain evidence="2">cv. 9930</strain>
    </source>
</reference>
<organism evidence="1 2">
    <name type="scientific">Cucumis sativus</name>
    <name type="common">Cucumber</name>
    <dbReference type="NCBI Taxonomy" id="3659"/>
    <lineage>
        <taxon>Eukaryota</taxon>
        <taxon>Viridiplantae</taxon>
        <taxon>Streptophyta</taxon>
        <taxon>Embryophyta</taxon>
        <taxon>Tracheophyta</taxon>
        <taxon>Spermatophyta</taxon>
        <taxon>Magnoliopsida</taxon>
        <taxon>eudicotyledons</taxon>
        <taxon>Gunneridae</taxon>
        <taxon>Pentapetalae</taxon>
        <taxon>rosids</taxon>
        <taxon>fabids</taxon>
        <taxon>Cucurbitales</taxon>
        <taxon>Cucurbitaceae</taxon>
        <taxon>Benincaseae</taxon>
        <taxon>Cucumis</taxon>
    </lineage>
</organism>
<dbReference type="AlphaFoldDB" id="A0A0A0LHC0"/>
<reference evidence="1 2" key="1">
    <citation type="journal article" date="2009" name="Nat. Genet.">
        <title>The genome of the cucumber, Cucumis sativus L.</title>
        <authorList>
            <person name="Huang S."/>
            <person name="Li R."/>
            <person name="Zhang Z."/>
            <person name="Li L."/>
            <person name="Gu X."/>
            <person name="Fan W."/>
            <person name="Lucas W.J."/>
            <person name="Wang X."/>
            <person name="Xie B."/>
            <person name="Ni P."/>
            <person name="Ren Y."/>
            <person name="Zhu H."/>
            <person name="Li J."/>
            <person name="Lin K."/>
            <person name="Jin W."/>
            <person name="Fei Z."/>
            <person name="Li G."/>
            <person name="Staub J."/>
            <person name="Kilian A."/>
            <person name="van der Vossen E.A."/>
            <person name="Wu Y."/>
            <person name="Guo J."/>
            <person name="He J."/>
            <person name="Jia Z."/>
            <person name="Ren Y."/>
            <person name="Tian G."/>
            <person name="Lu Y."/>
            <person name="Ruan J."/>
            <person name="Qian W."/>
            <person name="Wang M."/>
            <person name="Huang Q."/>
            <person name="Li B."/>
            <person name="Xuan Z."/>
            <person name="Cao J."/>
            <person name="Asan"/>
            <person name="Wu Z."/>
            <person name="Zhang J."/>
            <person name="Cai Q."/>
            <person name="Bai Y."/>
            <person name="Zhao B."/>
            <person name="Han Y."/>
            <person name="Li Y."/>
            <person name="Li X."/>
            <person name="Wang S."/>
            <person name="Shi Q."/>
            <person name="Liu S."/>
            <person name="Cho W.K."/>
            <person name="Kim J.Y."/>
            <person name="Xu Y."/>
            <person name="Heller-Uszynska K."/>
            <person name="Miao H."/>
            <person name="Cheng Z."/>
            <person name="Zhang S."/>
            <person name="Wu J."/>
            <person name="Yang Y."/>
            <person name="Kang H."/>
            <person name="Li M."/>
            <person name="Liang H."/>
            <person name="Ren X."/>
            <person name="Shi Z."/>
            <person name="Wen M."/>
            <person name="Jian M."/>
            <person name="Yang H."/>
            <person name="Zhang G."/>
            <person name="Yang Z."/>
            <person name="Chen R."/>
            <person name="Liu S."/>
            <person name="Li J."/>
            <person name="Ma L."/>
            <person name="Liu H."/>
            <person name="Zhou Y."/>
            <person name="Zhao J."/>
            <person name="Fang X."/>
            <person name="Li G."/>
            <person name="Fang L."/>
            <person name="Li Y."/>
            <person name="Liu D."/>
            <person name="Zheng H."/>
            <person name="Zhang Y."/>
            <person name="Qin N."/>
            <person name="Li Z."/>
            <person name="Yang G."/>
            <person name="Yang S."/>
            <person name="Bolund L."/>
            <person name="Kristiansen K."/>
            <person name="Zheng H."/>
            <person name="Li S."/>
            <person name="Zhang X."/>
            <person name="Yang H."/>
            <person name="Wang J."/>
            <person name="Sun R."/>
            <person name="Zhang B."/>
            <person name="Jiang S."/>
            <person name="Wang J."/>
            <person name="Du Y."/>
            <person name="Li S."/>
        </authorList>
    </citation>
    <scope>NUCLEOTIDE SEQUENCE [LARGE SCALE GENOMIC DNA]</scope>
    <source>
        <strain evidence="2">cv. 9930</strain>
    </source>
</reference>
<evidence type="ECO:0008006" key="3">
    <source>
        <dbReference type="Google" id="ProtNLM"/>
    </source>
</evidence>
<sequence length="164" mass="17327">MGGCISHRSSSTAAAAADRVQVVHLNGHVQHFHSPITARQVAGRPPPPAEYFICTAAQLVSTAASPALNPDVVLQPGKVYFILPLSTLHPDVSLADLASIARRLTAAAKSAAKSGSLPPCEAADGGEDWRCTTAGKSRQWRPLLDTIREKPGNNCGRIDSDLER</sequence>
<reference evidence="1 2" key="4">
    <citation type="journal article" date="2011" name="BMC Genomics">
        <title>RNA-Seq improves annotation of protein-coding genes in the cucumber genome.</title>
        <authorList>
            <person name="Li Z."/>
            <person name="Zhang Z."/>
            <person name="Yan P."/>
            <person name="Huang S."/>
            <person name="Fei Z."/>
            <person name="Lin K."/>
        </authorList>
    </citation>
    <scope>NUCLEOTIDE SEQUENCE [LARGE SCALE GENOMIC DNA]</scope>
    <source>
        <strain evidence="2">cv. 9930</strain>
    </source>
</reference>
<protein>
    <recommendedName>
        <fullName evidence="3">DUF4228 domain-containing protein</fullName>
    </recommendedName>
</protein>
<dbReference type="PANTHER" id="PTHR33052">
    <property type="entry name" value="DUF4228 DOMAIN PROTEIN-RELATED"/>
    <property type="match status" value="1"/>
</dbReference>
<evidence type="ECO:0000313" key="2">
    <source>
        <dbReference type="Proteomes" id="UP000029981"/>
    </source>
</evidence>
<dbReference type="OMA" id="SAFRCEA"/>
<dbReference type="STRING" id="3659.A0A0A0LHC0"/>
<reference evidence="1 2" key="3">
    <citation type="journal article" date="2010" name="BMC Genomics">
        <title>Transcriptome sequencing and comparative analysis of cucumber flowers with different sex types.</title>
        <authorList>
            <person name="Guo S."/>
            <person name="Zheng Y."/>
            <person name="Joung J.G."/>
            <person name="Liu S."/>
            <person name="Zhang Z."/>
            <person name="Crasta O.R."/>
            <person name="Sobral B.W."/>
            <person name="Xu Y."/>
            <person name="Huang S."/>
            <person name="Fei Z."/>
        </authorList>
    </citation>
    <scope>NUCLEOTIDE SEQUENCE [LARGE SCALE GENOMIC DNA]</scope>
    <source>
        <strain evidence="2">cv. 9930</strain>
    </source>
</reference>